<protein>
    <submittedName>
        <fullName evidence="2">Uncharacterized protein</fullName>
    </submittedName>
</protein>
<dbReference type="RefSeq" id="XP_028884531.1">
    <property type="nucleotide sequence ID" value="XM_029024128.1"/>
</dbReference>
<accession>A0A1X0P0N3</accession>
<proteinExistence type="predicted"/>
<evidence type="ECO:0000313" key="3">
    <source>
        <dbReference type="Proteomes" id="UP000192257"/>
    </source>
</evidence>
<dbReference type="GeneID" id="39983908"/>
<keyword evidence="3" id="KW-1185">Reference proteome</keyword>
<feature type="compositionally biased region" description="Polar residues" evidence="1">
    <location>
        <begin position="206"/>
        <end position="217"/>
    </location>
</feature>
<dbReference type="VEuPathDB" id="TriTrypDB:TM35_000082630"/>
<feature type="region of interest" description="Disordered" evidence="1">
    <location>
        <begin position="181"/>
        <end position="217"/>
    </location>
</feature>
<dbReference type="Proteomes" id="UP000192257">
    <property type="component" value="Unassembled WGS sequence"/>
</dbReference>
<dbReference type="AlphaFoldDB" id="A0A1X0P0N3"/>
<organism evidence="2 3">
    <name type="scientific">Trypanosoma theileri</name>
    <dbReference type="NCBI Taxonomy" id="67003"/>
    <lineage>
        <taxon>Eukaryota</taxon>
        <taxon>Discoba</taxon>
        <taxon>Euglenozoa</taxon>
        <taxon>Kinetoplastea</taxon>
        <taxon>Metakinetoplastina</taxon>
        <taxon>Trypanosomatida</taxon>
        <taxon>Trypanosomatidae</taxon>
        <taxon>Trypanosoma</taxon>
    </lineage>
</organism>
<feature type="compositionally biased region" description="Basic and acidic residues" evidence="1">
    <location>
        <begin position="181"/>
        <end position="196"/>
    </location>
</feature>
<comment type="caution">
    <text evidence="2">The sequence shown here is derived from an EMBL/GenBank/DDBJ whole genome shotgun (WGS) entry which is preliminary data.</text>
</comment>
<dbReference type="OrthoDB" id="272224at2759"/>
<evidence type="ECO:0000256" key="1">
    <source>
        <dbReference type="SAM" id="MobiDB-lite"/>
    </source>
</evidence>
<reference evidence="2 3" key="1">
    <citation type="submission" date="2017-03" db="EMBL/GenBank/DDBJ databases">
        <title>An alternative strategy for trypanosome survival in the mammalian bloodstream revealed through genome and transcriptome analysis of the ubiquitous bovine parasite Trypanosoma (Megatrypanum) theileri.</title>
        <authorList>
            <person name="Kelly S."/>
            <person name="Ivens A."/>
            <person name="Mott A."/>
            <person name="O'Neill E."/>
            <person name="Emms D."/>
            <person name="Macleod O."/>
            <person name="Voorheis P."/>
            <person name="Matthews J."/>
            <person name="Matthews K."/>
            <person name="Carrington M."/>
        </authorList>
    </citation>
    <scope>NUCLEOTIDE SEQUENCE [LARGE SCALE GENOMIC DNA]</scope>
    <source>
        <strain evidence="2">Edinburgh</strain>
    </source>
</reference>
<sequence length="217" mass="23650">MQRSQWLFTSLSSSLFHPTALRRQCGSGGCGGCGGISNIENFAKIFSDAQKNASGGGPNADLFDGRFMGGSPTMDPSMLQNMHQTLKQSLTPEMRDSMRAMMEGLQRGDGLPQMGMMAFGVGENEKGKKVARGAKLAYDPNTGKFTKDFVEKQIEEDDPMLSSGKTEHYKAEDDIEVQFEEDAKQHAGKAPEKIAEMEVTVEEPLGNTNRGSNDGRK</sequence>
<name>A0A1X0P0N3_9TRYP</name>
<dbReference type="EMBL" id="NBCO01000008">
    <property type="protein sequence ID" value="ORC90465.1"/>
    <property type="molecule type" value="Genomic_DNA"/>
</dbReference>
<gene>
    <name evidence="2" type="ORF">TM35_000082630</name>
</gene>
<evidence type="ECO:0000313" key="2">
    <source>
        <dbReference type="EMBL" id="ORC90465.1"/>
    </source>
</evidence>